<dbReference type="GO" id="GO:0016740">
    <property type="term" value="F:transferase activity"/>
    <property type="evidence" value="ECO:0007669"/>
    <property type="project" value="UniProtKB-KW"/>
</dbReference>
<evidence type="ECO:0000313" key="8">
    <source>
        <dbReference type="Proteomes" id="UP000594759"/>
    </source>
</evidence>
<dbReference type="GO" id="GO:0004065">
    <property type="term" value="F:arylsulfatase activity"/>
    <property type="evidence" value="ECO:0007669"/>
    <property type="project" value="TreeGrafter"/>
</dbReference>
<dbReference type="RefSeq" id="WP_196098269.1">
    <property type="nucleotide sequence ID" value="NZ_CP064939.1"/>
</dbReference>
<feature type="signal peptide" evidence="5">
    <location>
        <begin position="1"/>
        <end position="21"/>
    </location>
</feature>
<dbReference type="KEGG" id="pex:IZT61_17220"/>
<keyword evidence="7" id="KW-0808">Transferase</keyword>
<accession>A0A7U3SPM8</accession>
<dbReference type="InterPro" id="IPR000917">
    <property type="entry name" value="Sulfatase_N"/>
</dbReference>
<evidence type="ECO:0000313" key="7">
    <source>
        <dbReference type="EMBL" id="QPH38793.1"/>
    </source>
</evidence>
<dbReference type="Proteomes" id="UP000594759">
    <property type="component" value="Chromosome"/>
</dbReference>
<dbReference type="AlphaFoldDB" id="A0A7U3SPM8"/>
<dbReference type="Pfam" id="PF00884">
    <property type="entry name" value="Sulfatase"/>
    <property type="match status" value="1"/>
</dbReference>
<evidence type="ECO:0000256" key="4">
    <source>
        <dbReference type="ARBA" id="ARBA00022837"/>
    </source>
</evidence>
<evidence type="ECO:0000256" key="2">
    <source>
        <dbReference type="ARBA" id="ARBA00022723"/>
    </source>
</evidence>
<dbReference type="SUPFAM" id="SSF53649">
    <property type="entry name" value="Alkaline phosphatase-like"/>
    <property type="match status" value="1"/>
</dbReference>
<evidence type="ECO:0000256" key="5">
    <source>
        <dbReference type="SAM" id="SignalP"/>
    </source>
</evidence>
<dbReference type="InterPro" id="IPR017850">
    <property type="entry name" value="Alkaline_phosphatase_core_sf"/>
</dbReference>
<comment type="similarity">
    <text evidence="1">Belongs to the sulfatase family.</text>
</comment>
<dbReference type="PANTHER" id="PTHR42693">
    <property type="entry name" value="ARYLSULFATASE FAMILY MEMBER"/>
    <property type="match status" value="1"/>
</dbReference>
<dbReference type="EMBL" id="CP064939">
    <property type="protein sequence ID" value="QPH38793.1"/>
    <property type="molecule type" value="Genomic_DNA"/>
</dbReference>
<dbReference type="Gene3D" id="3.30.1120.10">
    <property type="match status" value="1"/>
</dbReference>
<dbReference type="GO" id="GO:0046872">
    <property type="term" value="F:metal ion binding"/>
    <property type="evidence" value="ECO:0007669"/>
    <property type="project" value="UniProtKB-KW"/>
</dbReference>
<protein>
    <submittedName>
        <fullName evidence="7">Sulfatase-like hydrolase/transferase</fullName>
    </submittedName>
</protein>
<dbReference type="PROSITE" id="PS00149">
    <property type="entry name" value="SULFATASE_2"/>
    <property type="match status" value="1"/>
</dbReference>
<name>A0A7U3SPM8_9SPHI</name>
<proteinExistence type="inferred from homology"/>
<feature type="chain" id="PRO_5032519679" evidence="5">
    <location>
        <begin position="22"/>
        <end position="440"/>
    </location>
</feature>
<dbReference type="InterPro" id="IPR024607">
    <property type="entry name" value="Sulfatase_CS"/>
</dbReference>
<reference evidence="7 8" key="1">
    <citation type="submission" date="2020-11" db="EMBL/GenBank/DDBJ databases">
        <title>Pedobacter endophytica, an endophytic bacteria isolated form Carex pumila.</title>
        <authorList>
            <person name="Peng Y."/>
            <person name="Jiang L."/>
            <person name="Lee J."/>
        </authorList>
    </citation>
    <scope>NUCLEOTIDE SEQUENCE [LARGE SCALE GENOMIC DNA]</scope>
    <source>
        <strain evidence="7 8">JBR3-12</strain>
    </source>
</reference>
<feature type="domain" description="Sulfatase N-terminal" evidence="6">
    <location>
        <begin position="23"/>
        <end position="342"/>
    </location>
</feature>
<evidence type="ECO:0000256" key="1">
    <source>
        <dbReference type="ARBA" id="ARBA00008779"/>
    </source>
</evidence>
<dbReference type="Gene3D" id="3.40.720.10">
    <property type="entry name" value="Alkaline Phosphatase, subunit A"/>
    <property type="match status" value="1"/>
</dbReference>
<evidence type="ECO:0000259" key="6">
    <source>
        <dbReference type="Pfam" id="PF00884"/>
    </source>
</evidence>
<dbReference type="PANTHER" id="PTHR42693:SF53">
    <property type="entry name" value="ENDO-4-O-SULFATASE"/>
    <property type="match status" value="1"/>
</dbReference>
<keyword evidence="8" id="KW-1185">Reference proteome</keyword>
<dbReference type="PROSITE" id="PS00523">
    <property type="entry name" value="SULFATASE_1"/>
    <property type="match status" value="1"/>
</dbReference>
<organism evidence="7 8">
    <name type="scientific">Pedobacter endophyticus</name>
    <dbReference type="NCBI Taxonomy" id="2789740"/>
    <lineage>
        <taxon>Bacteria</taxon>
        <taxon>Pseudomonadati</taxon>
        <taxon>Bacteroidota</taxon>
        <taxon>Sphingobacteriia</taxon>
        <taxon>Sphingobacteriales</taxon>
        <taxon>Sphingobacteriaceae</taxon>
        <taxon>Pedobacter</taxon>
    </lineage>
</organism>
<keyword evidence="3 7" id="KW-0378">Hydrolase</keyword>
<dbReference type="InterPro" id="IPR050738">
    <property type="entry name" value="Sulfatase"/>
</dbReference>
<gene>
    <name evidence="7" type="ORF">IZT61_17220</name>
</gene>
<keyword evidence="4" id="KW-0106">Calcium</keyword>
<evidence type="ECO:0000256" key="3">
    <source>
        <dbReference type="ARBA" id="ARBA00022801"/>
    </source>
</evidence>
<keyword evidence="2" id="KW-0479">Metal-binding</keyword>
<keyword evidence="5" id="KW-0732">Signal</keyword>
<sequence>MKRFFTLLLLLFSMLSLKAQKRPNIILVLADDMGYSDISCYGNPLIKTPFLDEMASKGIKATNFVTVSPTCTPSRASLLTGRYCSRMDLPWPIGPGDKRGIPSTEVTIATMLKSAGYNTALVGKWHLGDHGDALPNKQGFDNFYGLLWSHDYRPPYVKTDTVMKLWRNTSPEIYKPHDSILISAYTKESISFIKQSTKQKKPFFLYLAHNMPHLPIAFAAQKAKKVHSAGGELGDVIEEMDRSLAEIWNAVVAAGEADNTIFMFTSDNGPWINAPQRMYDDGFTKFYHVGSAGIFRGWKGVSYEGGHRVPFICYWKGRTIVNTQETRPFSNLDILPTIAEWTKTKLPQNVLDGESVSGLLTNKKYSKVHRPIYYHNYVLEGVKDGDWKLRITKKGDKDSSELYNLAWDPSERVNLFNDAKYQQQRDHLVRLFGEYPGNSK</sequence>